<dbReference type="HOGENOM" id="CLU_031026_0_0_9"/>
<dbReference type="NCBIfam" id="TIGR01930">
    <property type="entry name" value="AcCoA-C-Actrans"/>
    <property type="match status" value="1"/>
</dbReference>
<dbReference type="InterPro" id="IPR020610">
    <property type="entry name" value="Thiolase_AS"/>
</dbReference>
<proteinExistence type="inferred from homology"/>
<dbReference type="Pfam" id="PF00108">
    <property type="entry name" value="Thiolase_N"/>
    <property type="match status" value="1"/>
</dbReference>
<dbReference type="RefSeq" id="WP_002159761.1">
    <property type="nucleotide sequence ID" value="NZ_JH792113.1"/>
</dbReference>
<dbReference type="InterPro" id="IPR020616">
    <property type="entry name" value="Thiolase_N"/>
</dbReference>
<evidence type="ECO:0000256" key="4">
    <source>
        <dbReference type="ARBA" id="ARBA00023315"/>
    </source>
</evidence>
<evidence type="ECO:0000313" key="10">
    <source>
        <dbReference type="EMBL" id="EJR00516.1"/>
    </source>
</evidence>
<accession>J8FIP7</accession>
<dbReference type="InterPro" id="IPR016039">
    <property type="entry name" value="Thiolase-like"/>
</dbReference>
<organism evidence="10 11">
    <name type="scientific">Bacillus cereus MC67</name>
    <dbReference type="NCBI Taxonomy" id="1053219"/>
    <lineage>
        <taxon>Bacteria</taxon>
        <taxon>Bacillati</taxon>
        <taxon>Bacillota</taxon>
        <taxon>Bacilli</taxon>
        <taxon>Bacillales</taxon>
        <taxon>Bacillaceae</taxon>
        <taxon>Bacillus</taxon>
        <taxon>Bacillus cereus group</taxon>
    </lineage>
</organism>
<dbReference type="FunFam" id="3.40.47.10:FF:000010">
    <property type="entry name" value="Acetyl-CoA acetyltransferase (Thiolase)"/>
    <property type="match status" value="1"/>
</dbReference>
<comment type="similarity">
    <text evidence="1 7">Belongs to the thiolase-like superfamily. Thiolase family.</text>
</comment>
<dbReference type="NCBIfam" id="NF006086">
    <property type="entry name" value="PRK08235.1"/>
    <property type="match status" value="1"/>
</dbReference>
<feature type="active site" description="Proton acceptor" evidence="6">
    <location>
        <position position="349"/>
    </location>
</feature>
<dbReference type="PIRSF" id="PIRSF000429">
    <property type="entry name" value="Ac-CoA_Ac_transf"/>
    <property type="match status" value="1"/>
</dbReference>
<dbReference type="InterPro" id="IPR002155">
    <property type="entry name" value="Thiolase"/>
</dbReference>
<dbReference type="EMBL" id="AHEN01000025">
    <property type="protein sequence ID" value="EJR00516.1"/>
    <property type="molecule type" value="Genomic_DNA"/>
</dbReference>
<feature type="active site" description="Acyl-thioester intermediate" evidence="6">
    <location>
        <position position="88"/>
    </location>
</feature>
<dbReference type="Gene3D" id="3.40.47.10">
    <property type="match status" value="2"/>
</dbReference>
<protein>
    <recommendedName>
        <fullName evidence="2">acetyl-CoA C-acetyltransferase</fullName>
        <ecNumber evidence="2">2.3.1.9</ecNumber>
    </recommendedName>
    <alternativeName>
        <fullName evidence="5">Acetoacetyl-CoA thiolase</fullName>
    </alternativeName>
</protein>
<dbReference type="CDD" id="cd00751">
    <property type="entry name" value="thiolase"/>
    <property type="match status" value="1"/>
</dbReference>
<dbReference type="PROSITE" id="PS00098">
    <property type="entry name" value="THIOLASE_1"/>
    <property type="match status" value="1"/>
</dbReference>
<feature type="domain" description="Thiolase C-terminal" evidence="9">
    <location>
        <begin position="271"/>
        <end position="391"/>
    </location>
</feature>
<dbReference type="PANTHER" id="PTHR18919:SF107">
    <property type="entry name" value="ACETYL-COA ACETYLTRANSFERASE, CYTOSOLIC"/>
    <property type="match status" value="1"/>
</dbReference>
<evidence type="ECO:0000313" key="11">
    <source>
        <dbReference type="Proteomes" id="UP000006997"/>
    </source>
</evidence>
<feature type="domain" description="Thiolase N-terminal" evidence="8">
    <location>
        <begin position="5"/>
        <end position="263"/>
    </location>
</feature>
<keyword evidence="3 7" id="KW-0808">Transferase</keyword>
<dbReference type="AlphaFoldDB" id="J8FIP7"/>
<evidence type="ECO:0000256" key="1">
    <source>
        <dbReference type="ARBA" id="ARBA00010982"/>
    </source>
</evidence>
<evidence type="ECO:0000256" key="7">
    <source>
        <dbReference type="RuleBase" id="RU003557"/>
    </source>
</evidence>
<evidence type="ECO:0000256" key="2">
    <source>
        <dbReference type="ARBA" id="ARBA00012705"/>
    </source>
</evidence>
<comment type="caution">
    <text evidence="10">The sequence shown here is derived from an EMBL/GenBank/DDBJ whole genome shotgun (WGS) entry which is preliminary data.</text>
</comment>
<sequence length="393" mass="41254">MNKTVILSAARTPVGKFGGTLKDVKATELGGIAIKAALERANVSASDVEEVIFGTVIQGGQGQIPSRQAARAAGIPWEVQTETVNKVCASGLRAVTLADQIIRTGDQSLIVAGGMESMSNSPYILRGARWGYRMGNNEVIDLNVADGLTCAFSGIHMGVYGGEVANEDGISREAQDEWAYRSHKRAVSAHKEGRFEEEIVPVTIQQRKGDPIVVAKDEAPREDTTIEKLAKLKPVFDKTSSVTAGNAPGLNDGGAALVLMSEDRAKQEGRKPLATILAHTAIAVESKDFPRTPGYAINELLKKTGKTIEDIDLFEINEAFAAVAIASTEIAGIDPEKLNVNGGAVAMGHPIGASGARIIVTLIHALKQRGGGIGIASICSGGGQGDAVMIEVH</sequence>
<reference evidence="10 11" key="1">
    <citation type="submission" date="2012-04" db="EMBL/GenBank/DDBJ databases">
        <title>The Genome Sequence of Bacillus cereus MC67.</title>
        <authorList>
            <consortium name="The Broad Institute Genome Sequencing Platform"/>
            <consortium name="The Broad Institute Genome Sequencing Center for Infectious Disease"/>
            <person name="Feldgarden M."/>
            <person name="Van der Auwera G.A."/>
            <person name="Mahillon J."/>
            <person name="Duprez V."/>
            <person name="Timmery S."/>
            <person name="Mattelet C."/>
            <person name="Dierick K."/>
            <person name="Sun M."/>
            <person name="Yu Z."/>
            <person name="Zhu L."/>
            <person name="Hu X."/>
            <person name="Shank E.B."/>
            <person name="Swiecicka I."/>
            <person name="Hansen B.M."/>
            <person name="Andrup L."/>
            <person name="Young S.K."/>
            <person name="Zeng Q."/>
            <person name="Gargeya S."/>
            <person name="Fitzgerald M."/>
            <person name="Haas B."/>
            <person name="Abouelleil A."/>
            <person name="Alvarado L."/>
            <person name="Arachchi H.M."/>
            <person name="Berlin A."/>
            <person name="Chapman S.B."/>
            <person name="Goldberg J."/>
            <person name="Griggs A."/>
            <person name="Gujja S."/>
            <person name="Hansen M."/>
            <person name="Howarth C."/>
            <person name="Imamovic A."/>
            <person name="Larimer J."/>
            <person name="McCowen C."/>
            <person name="Montmayeur A."/>
            <person name="Murphy C."/>
            <person name="Neiman D."/>
            <person name="Pearson M."/>
            <person name="Priest M."/>
            <person name="Roberts A."/>
            <person name="Saif S."/>
            <person name="Shea T."/>
            <person name="Sisk P."/>
            <person name="Sykes S."/>
            <person name="Wortman J."/>
            <person name="Nusbaum C."/>
            <person name="Birren B."/>
        </authorList>
    </citation>
    <scope>NUCLEOTIDE SEQUENCE [LARGE SCALE GENOMIC DNA]</scope>
    <source>
        <strain evidence="10 11">MC67</strain>
    </source>
</reference>
<name>J8FIP7_BACCE</name>
<evidence type="ECO:0000256" key="6">
    <source>
        <dbReference type="PIRSR" id="PIRSR000429-1"/>
    </source>
</evidence>
<dbReference type="InterPro" id="IPR020613">
    <property type="entry name" value="Thiolase_CS"/>
</dbReference>
<keyword evidence="4 7" id="KW-0012">Acyltransferase</keyword>
<gene>
    <name evidence="10" type="ORF">II3_02345</name>
</gene>
<dbReference type="InterPro" id="IPR020615">
    <property type="entry name" value="Thiolase_acyl_enz_int_AS"/>
</dbReference>
<dbReference type="SUPFAM" id="SSF53901">
    <property type="entry name" value="Thiolase-like"/>
    <property type="match status" value="2"/>
</dbReference>
<dbReference type="PROSITE" id="PS00737">
    <property type="entry name" value="THIOLASE_2"/>
    <property type="match status" value="1"/>
</dbReference>
<dbReference type="Pfam" id="PF02803">
    <property type="entry name" value="Thiolase_C"/>
    <property type="match status" value="1"/>
</dbReference>
<dbReference type="PANTHER" id="PTHR18919">
    <property type="entry name" value="ACETYL-COA C-ACYLTRANSFERASE"/>
    <property type="match status" value="1"/>
</dbReference>
<dbReference type="PROSITE" id="PS00099">
    <property type="entry name" value="THIOLASE_3"/>
    <property type="match status" value="1"/>
</dbReference>
<dbReference type="InterPro" id="IPR020617">
    <property type="entry name" value="Thiolase_C"/>
</dbReference>
<dbReference type="EC" id="2.3.1.9" evidence="2"/>
<dbReference type="PATRIC" id="fig|1053219.3.peg.2389"/>
<evidence type="ECO:0000259" key="9">
    <source>
        <dbReference type="Pfam" id="PF02803"/>
    </source>
</evidence>
<evidence type="ECO:0000259" key="8">
    <source>
        <dbReference type="Pfam" id="PF00108"/>
    </source>
</evidence>
<dbReference type="Proteomes" id="UP000006997">
    <property type="component" value="Unassembled WGS sequence"/>
</dbReference>
<dbReference type="GO" id="GO:0003985">
    <property type="term" value="F:acetyl-CoA C-acetyltransferase activity"/>
    <property type="evidence" value="ECO:0007669"/>
    <property type="project" value="UniProtKB-EC"/>
</dbReference>
<evidence type="ECO:0000256" key="5">
    <source>
        <dbReference type="ARBA" id="ARBA00030755"/>
    </source>
</evidence>
<evidence type="ECO:0000256" key="3">
    <source>
        <dbReference type="ARBA" id="ARBA00022679"/>
    </source>
</evidence>
<feature type="active site" description="Proton acceptor" evidence="6">
    <location>
        <position position="379"/>
    </location>
</feature>